<keyword evidence="3" id="KW-1185">Reference proteome</keyword>
<sequence length="247" mass="26500">MVELPPAPSRPSGGRWRALVPVALRWALPVLWVLWASLAWWVEPRETTAAQLDRDLAAGRVVTYQRASGWVDDDAYWGSRPQPRYDTQGEMLAWSVPSGRIRYAFGEPPDAQSHPGGPESTELPAGLDARLAAVAGPWQSAGAAAHRIADAAGLLAGAVTLLWLVRLVGGAPPLVGTRWFWYWIGLLPFGVGVLAWSYREMWRPPSAPPPDRGSGWRGVGWLLLAGIGIAALVSAARALLGVAVVPG</sequence>
<dbReference type="Proteomes" id="UP000003448">
    <property type="component" value="Unassembled WGS sequence"/>
</dbReference>
<keyword evidence="1" id="KW-0812">Transmembrane</keyword>
<dbReference type="RefSeq" id="WP_007460373.1">
    <property type="nucleotide sequence ID" value="NZ_HF570108.1"/>
</dbReference>
<dbReference type="STRING" id="1150864.MILUP08_43679"/>
<dbReference type="OrthoDB" id="4775568at2"/>
<feature type="transmembrane region" description="Helical" evidence="1">
    <location>
        <begin position="23"/>
        <end position="42"/>
    </location>
</feature>
<dbReference type="EMBL" id="CAIE01000027">
    <property type="protein sequence ID" value="CCH18768.1"/>
    <property type="molecule type" value="Genomic_DNA"/>
</dbReference>
<comment type="caution">
    <text evidence="2">The sequence shown here is derived from an EMBL/GenBank/DDBJ whole genome shotgun (WGS) entry which is preliminary data.</text>
</comment>
<dbReference type="eggNOG" id="ENOG5033IKU">
    <property type="taxonomic scope" value="Bacteria"/>
</dbReference>
<feature type="transmembrane region" description="Helical" evidence="1">
    <location>
        <begin position="148"/>
        <end position="168"/>
    </location>
</feature>
<name>I0L4M1_9ACTN</name>
<feature type="transmembrane region" description="Helical" evidence="1">
    <location>
        <begin position="180"/>
        <end position="198"/>
    </location>
</feature>
<dbReference type="AlphaFoldDB" id="I0L4M1"/>
<evidence type="ECO:0000313" key="3">
    <source>
        <dbReference type="Proteomes" id="UP000003448"/>
    </source>
</evidence>
<protein>
    <submittedName>
        <fullName evidence="2">Uncharacterized protein</fullName>
    </submittedName>
</protein>
<evidence type="ECO:0000313" key="2">
    <source>
        <dbReference type="EMBL" id="CCH18768.1"/>
    </source>
</evidence>
<proteinExistence type="predicted"/>
<organism evidence="2 3">
    <name type="scientific">Micromonospora lupini str. Lupac 08</name>
    <dbReference type="NCBI Taxonomy" id="1150864"/>
    <lineage>
        <taxon>Bacteria</taxon>
        <taxon>Bacillati</taxon>
        <taxon>Actinomycetota</taxon>
        <taxon>Actinomycetes</taxon>
        <taxon>Micromonosporales</taxon>
        <taxon>Micromonosporaceae</taxon>
        <taxon>Micromonospora</taxon>
    </lineage>
</organism>
<gene>
    <name evidence="2" type="ORF">MILUP08_43679</name>
</gene>
<evidence type="ECO:0000256" key="1">
    <source>
        <dbReference type="SAM" id="Phobius"/>
    </source>
</evidence>
<accession>I0L4M1</accession>
<keyword evidence="1" id="KW-0472">Membrane</keyword>
<keyword evidence="1" id="KW-1133">Transmembrane helix</keyword>
<feature type="transmembrane region" description="Helical" evidence="1">
    <location>
        <begin position="219"/>
        <end position="245"/>
    </location>
</feature>
<reference evidence="3" key="1">
    <citation type="journal article" date="2012" name="J. Bacteriol.">
        <title>Genome Sequence of Micromonospora lupini Lupac 08, Isolated from Root Nodules of Lupinus angustifolius.</title>
        <authorList>
            <person name="Alonso-Vega P."/>
            <person name="Normand P."/>
            <person name="Bacigalupe R."/>
            <person name="Pujic P."/>
            <person name="Lajus A."/>
            <person name="Vallenet D."/>
            <person name="Carro L."/>
            <person name="Coll P."/>
            <person name="Trujillo M.E."/>
        </authorList>
    </citation>
    <scope>NUCLEOTIDE SEQUENCE [LARGE SCALE GENOMIC DNA]</scope>
    <source>
        <strain evidence="3">Lupac 08</strain>
    </source>
</reference>